<keyword evidence="4" id="KW-0964">Secreted</keyword>
<evidence type="ECO:0000259" key="12">
    <source>
        <dbReference type="Pfam" id="PF17802"/>
    </source>
</evidence>
<feature type="domain" description="SDR-like Ig" evidence="13">
    <location>
        <begin position="227"/>
        <end position="314"/>
    </location>
</feature>
<reference evidence="15" key="1">
    <citation type="submission" date="2016-09" db="EMBL/GenBank/DDBJ databases">
        <authorList>
            <person name="Varghese N."/>
            <person name="Submissions S."/>
        </authorList>
    </citation>
    <scope>NUCLEOTIDE SEQUENCE [LARGE SCALE GENOMIC DNA]</scope>
    <source>
        <strain evidence="15">S5</strain>
    </source>
</reference>
<dbReference type="InterPro" id="IPR041033">
    <property type="entry name" value="SpaA_PFL_dom_1"/>
</dbReference>
<dbReference type="Gene3D" id="2.60.40.10">
    <property type="entry name" value="Immunoglobulins"/>
    <property type="match status" value="6"/>
</dbReference>
<dbReference type="STRING" id="1612202.SAMN05421734_101405"/>
<keyword evidence="8" id="KW-1133">Transmembrane helix</keyword>
<feature type="domain" description="SpaA-like prealbumin fold" evidence="12">
    <location>
        <begin position="1256"/>
        <end position="1339"/>
    </location>
</feature>
<feature type="domain" description="CNA-B" evidence="11">
    <location>
        <begin position="2194"/>
        <end position="2275"/>
    </location>
</feature>
<dbReference type="InterPro" id="IPR041171">
    <property type="entry name" value="SDR_Ig"/>
</dbReference>
<keyword evidence="15" id="KW-1185">Reference proteome</keyword>
<dbReference type="InterPro" id="IPR013783">
    <property type="entry name" value="Ig-like_fold"/>
</dbReference>
<comment type="similarity">
    <text evidence="2">Belongs to the serine-aspartate repeat-containing protein (SDr) family.</text>
</comment>
<feature type="signal peptide" evidence="9">
    <location>
        <begin position="1"/>
        <end position="23"/>
    </location>
</feature>
<accession>A0A1G6GQT2</accession>
<feature type="domain" description="CNA-B" evidence="11">
    <location>
        <begin position="2370"/>
        <end position="2450"/>
    </location>
</feature>
<evidence type="ECO:0000256" key="4">
    <source>
        <dbReference type="ARBA" id="ARBA00022525"/>
    </source>
</evidence>
<feature type="domain" description="CNA-B" evidence="11">
    <location>
        <begin position="1930"/>
        <end position="2010"/>
    </location>
</feature>
<dbReference type="Pfam" id="PF05737">
    <property type="entry name" value="Collagen_bind"/>
    <property type="match status" value="4"/>
</dbReference>
<feature type="region of interest" description="Disordered" evidence="7">
    <location>
        <begin position="1125"/>
        <end position="1144"/>
    </location>
</feature>
<dbReference type="Pfam" id="PF05738">
    <property type="entry name" value="Cna_B"/>
    <property type="match status" value="11"/>
</dbReference>
<sequence length="2683" mass="301020">MKRNVSILLLLVLLMNTFTNSLMIPTTTAESDTSAIDKIGFVGDEGTVTLEEAEGEGELIVSWITNTIDTSNEFNETIDLPDHIQVDDESGELINKDGETSVGSFELENRTLSLLFDQDITSDARGQLRFSAAVDQEDLEETENTTADDETSLTEDEDSDSDKSNDDTSEDSDLDNTSENEAAFSITNYEDDANITDDFFIETTVKKDGDVLDDGTEIIVEAPFSNTSLELIYDFELTNGHSYGNGSTYTIEVPSMFTIPNIPESDPQPLERADGVKFGSYYTNGNDIVITFNETITQESNIAGNITLDAIFDDDYDGPATGDPVVFPYGENDTIEFPISFQPDENGLDKQGIGNRGYNTEFITWTIDVNKNLQLMENVILNDFAAQGDHQIIDDSFKVYELSMNADGSYDESMNDVTDSVLGDRFTLDVDEFGESFELDMGDLNQEAYQIQYQTSVNDRVGTEYKNNASLNYADGDDLTTESTVSVTRGNPLAKEAVDYDDVNQTIDWEVLYNYDEKEIEQDRAFLNDTFEDQNQRLIEESMEVYLVSIDPDTGDETGEELFENYTLTTDGTNGYHIQFDESINEPFKIRYQTETLDRVSEDGVVTNTIEDDFDNESEGSQDIGQGILIKANTDTDYKEKTTDWSVTMNRDLAVMEDVTFNDTLPDGFTFDQDSFAINGYIGDYNVNYNDDNNEVTIEFLDDITEQVTLSYSTAVDFDVAGREDSYTNSARVDWIPEGEEESVSKTGTASFNPDDSTKNNGFKFGSYNIQDKEITWTIGVNYNNETLNGVIVEDPILGDQNFDIDDVNIYEMELTGEEDGFEYGNDVTDQYTIDTLPNDPGFSVDFGDIQNGFIIEFTTDLEDTVIESTYDNTATIESSNRDDATLDASLSPRFGGEYTTKSASQSSENGRIVNWEVNINRSQSTLNNIEITDTPSINQTILQDTLTIYETTATDEAIEKNPDQVLEQGTDYTIDFTQDEDGQESFVIEFIGDKEMIDRAYVLEYDTYILYSGDTGSISNDLSIEGQQVEDDDGDSSVDQAINFSNISGSISGEVGSLNISKLDAEDNDVTLEGAEFHLYDEDGVLLRTGETDSDGELRFVNLLFGDYQLEEVTAPDGYTIDPTTDNPREVTVGSGSDGNNVTDIDVENYEIKRDVELTKVDGTTDEPLADAGFTLYDSDDNEIESETTTDENGIIYLEGLEPGDYYFVETTPPEHYQDNSNEYHFTINENHTILDIEEDAITVENELIPGSAFMKKIDADTTDDEIGLEGATFLITNIDEDPEIDFDRTVTSDEDGQIETSNLRPGTYTIEEVSAPNGFKLSGQDPIEFEIERSQDDPIEISSDPFENNVRTTSVEITKTDSVNEQLLADAEFELTYAEGDYELESSPQTATTDENGIATFDDLKPGTYEVVETQSPEGYIADDTPIEVTVTLGDVHNERTVGVDFNNDPYANITLIKVDSETGVSLEGAIFALEDTDGNEIDGFQELETDSEGKISISGLPDGEYQVREIEAPDGYTIQDGSYTSESFTVDSDVDETEQIELEDVDNDIIRGSVSLVKTDGETEEPLEGVEFELTAIDLVNGGTYTETTYTTDENGEVVVEDLRPGEYEFIETSPLEGYQDHVGDITFELEFPHDQEQIEIEIANYQLVNIPVEKTWNDDDQEEERPEEITVQLLRNGVNTDETLDLSSDNDWEDSFEDLEAIDENSEFYTYSVEELDPGTDYQLQAISGDQENGFEIQNVITQSLSVEKEWLDASEDDRPDDITITLYQNDTEFDSLTLNADDQWEATFDDLPIYDTDGIVYDYHVEEESVDQYDLVGITEAEAGFAIENVRVGETEVTGDKTWLDDDASDRPESITVNLLQNEEEIDSQQVTSDDEWSYSFDELDAFDDEGHPYDYKVEEEAIDGYETSIDGYDITNLRIGEIEVAGEKTWLDDDTSDRPESITVNLLQNGEEIDTQQVTSDDGWTFSFTELDEFDEEGARFEYSINEEPVDGYETTIEEFDITNIRVDETEVSGEKTWLDDDSSDRPDEITVNLLQNGEHIDNQQVSSGDDWTFSFTELDQFDQDGQSYNYTVEEEALDGYETIINGYNITNVRSGQTEVSGEKTWLDDNSSDRPESISVHLLQNGEPIDTQQVTSDDDWSYSFTGLDEFDNEGVRYDYSIDEESVDGYETLIDGYDLENLRVGTLEIEGEKTWLDDDTSDRPDEITVNLLQDGVVIETLDVAAEDDWAYQFSDVPEFDEEGVRYEYTVTEHGVPGYETLIDGYDVINTRTGLTNANVTKSWLDDDTPDRPDDITIHLLRNGEVLDTVELSDATEWNYTFEDLEAFDDEGQPYEYTVEEEAVDGYETMIDGYDITNVRSGDTEVSGEKIWLDDDPSDRPESITVNLLQNGEEIDSQQVTSGDDWNFSFTDLDEFDEEGTRFEYSIEEEPVDGYDTTIEGFNITNLRVGETDVTGEKTWLDDDNPDRPESITVHLLQNGEQIDEQEVTADDDWNFSFTDLDEFDDEGARFDYTIEEEPIDGYEAMMDGYNITNRRIGETSVTGEKIWVDDDASDRPASITVHLLQNGELISSKEVSANDDWIFSFDHLAKYDEHGALFNYTIEEEPVDGYQASIDGYEITNTKEDSPAVDESDDESSTDGTLPDTASNLYHYLLMGAAFLLIGSAGLVHNHLKKGKNQ</sequence>
<dbReference type="Gene3D" id="2.60.40.1140">
    <property type="entry name" value="Collagen-binding surface protein Cna, B-type domain"/>
    <property type="match status" value="11"/>
</dbReference>
<dbReference type="PANTHER" id="PTHR36108">
    <property type="entry name" value="COLOSSIN-B-RELATED"/>
    <property type="match status" value="1"/>
</dbReference>
<feature type="domain" description="CNA-B" evidence="11">
    <location>
        <begin position="1750"/>
        <end position="1834"/>
    </location>
</feature>
<evidence type="ECO:0000259" key="13">
    <source>
        <dbReference type="Pfam" id="PF17961"/>
    </source>
</evidence>
<evidence type="ECO:0000256" key="6">
    <source>
        <dbReference type="ARBA" id="ARBA00023088"/>
    </source>
</evidence>
<dbReference type="SUPFAM" id="SSF49478">
    <property type="entry name" value="Cna protein B-type domain"/>
    <property type="match status" value="17"/>
</dbReference>
<feature type="domain" description="SpaA-like prealbumin fold" evidence="12">
    <location>
        <begin position="1057"/>
        <end position="1134"/>
    </location>
</feature>
<name>A0A1G6GQT2_9BACI</name>
<feature type="domain" description="CNA-B" evidence="11">
    <location>
        <begin position="2458"/>
        <end position="2538"/>
    </location>
</feature>
<dbReference type="InterPro" id="IPR008966">
    <property type="entry name" value="Adhesion_dom_sf"/>
</dbReference>
<evidence type="ECO:0000256" key="1">
    <source>
        <dbReference type="ARBA" id="ARBA00004168"/>
    </source>
</evidence>
<feature type="domain" description="SpaA-like prealbumin fold" evidence="12">
    <location>
        <begin position="1455"/>
        <end position="1534"/>
    </location>
</feature>
<dbReference type="GO" id="GO:0005518">
    <property type="term" value="F:collagen binding"/>
    <property type="evidence" value="ECO:0007669"/>
    <property type="project" value="InterPro"/>
</dbReference>
<feature type="region of interest" description="Disordered" evidence="7">
    <location>
        <begin position="2626"/>
        <end position="2647"/>
    </location>
</feature>
<evidence type="ECO:0000256" key="2">
    <source>
        <dbReference type="ARBA" id="ARBA00007257"/>
    </source>
</evidence>
<dbReference type="InterPro" id="IPR008456">
    <property type="entry name" value="Collagen-bd_dom"/>
</dbReference>
<dbReference type="RefSeq" id="WP_176759189.1">
    <property type="nucleotide sequence ID" value="NZ_FMYI01000001.1"/>
</dbReference>
<organism evidence="14 15">
    <name type="scientific">Pelagirhabdus alkalitolerans</name>
    <dbReference type="NCBI Taxonomy" id="1612202"/>
    <lineage>
        <taxon>Bacteria</taxon>
        <taxon>Bacillati</taxon>
        <taxon>Bacillota</taxon>
        <taxon>Bacilli</taxon>
        <taxon>Bacillales</taxon>
        <taxon>Bacillaceae</taxon>
        <taxon>Pelagirhabdus</taxon>
    </lineage>
</organism>
<evidence type="ECO:0000259" key="11">
    <source>
        <dbReference type="Pfam" id="PF05738"/>
    </source>
</evidence>
<dbReference type="GO" id="GO:0007155">
    <property type="term" value="P:cell adhesion"/>
    <property type="evidence" value="ECO:0007669"/>
    <property type="project" value="InterPro"/>
</dbReference>
<evidence type="ECO:0000256" key="3">
    <source>
        <dbReference type="ARBA" id="ARBA00022512"/>
    </source>
</evidence>
<dbReference type="EMBL" id="FMYI01000001">
    <property type="protein sequence ID" value="SDB84314.1"/>
    <property type="molecule type" value="Genomic_DNA"/>
</dbReference>
<protein>
    <submittedName>
        <fullName evidence="14">Conserved repeat domain-containing protein</fullName>
    </submittedName>
</protein>
<feature type="domain" description="SpaA-like prealbumin fold" evidence="12">
    <location>
        <begin position="1356"/>
        <end position="1434"/>
    </location>
</feature>
<evidence type="ECO:0000256" key="5">
    <source>
        <dbReference type="ARBA" id="ARBA00022729"/>
    </source>
</evidence>
<evidence type="ECO:0000313" key="15">
    <source>
        <dbReference type="Proteomes" id="UP000242949"/>
    </source>
</evidence>
<feature type="domain" description="CNA-B" evidence="11">
    <location>
        <begin position="1654"/>
        <end position="1743"/>
    </location>
</feature>
<dbReference type="Gene3D" id="2.60.40.740">
    <property type="match status" value="5"/>
</dbReference>
<feature type="domain" description="Collagen binding" evidence="10">
    <location>
        <begin position="760"/>
        <end position="885"/>
    </location>
</feature>
<evidence type="ECO:0000256" key="7">
    <source>
        <dbReference type="SAM" id="MobiDB-lite"/>
    </source>
</evidence>
<dbReference type="PANTHER" id="PTHR36108:SF13">
    <property type="entry name" value="COLOSSIN-B-RELATED"/>
    <property type="match status" value="1"/>
</dbReference>
<feature type="domain" description="Collagen binding" evidence="10">
    <location>
        <begin position="347"/>
        <end position="478"/>
    </location>
</feature>
<dbReference type="Pfam" id="PF17961">
    <property type="entry name" value="Big_8"/>
    <property type="match status" value="1"/>
</dbReference>
<feature type="region of interest" description="Disordered" evidence="7">
    <location>
        <begin position="131"/>
        <end position="179"/>
    </location>
</feature>
<proteinExistence type="inferred from homology"/>
<feature type="domain" description="SpaA-like prealbumin fold" evidence="12">
    <location>
        <begin position="1555"/>
        <end position="1648"/>
    </location>
</feature>
<feature type="chain" id="PRO_5038960138" evidence="9">
    <location>
        <begin position="24"/>
        <end position="2683"/>
    </location>
</feature>
<dbReference type="CDD" id="cd00222">
    <property type="entry name" value="CollagenBindB"/>
    <property type="match status" value="11"/>
</dbReference>
<feature type="transmembrane region" description="Helical" evidence="8">
    <location>
        <begin position="2654"/>
        <end position="2673"/>
    </location>
</feature>
<feature type="domain" description="Collagen binding" evidence="10">
    <location>
        <begin position="902"/>
        <end position="1032"/>
    </location>
</feature>
<dbReference type="InterPro" id="IPR008454">
    <property type="entry name" value="Collagen-bd_Cna-like_B-typ_dom"/>
</dbReference>
<dbReference type="Proteomes" id="UP000242949">
    <property type="component" value="Unassembled WGS sequence"/>
</dbReference>
<feature type="domain" description="CNA-B" evidence="11">
    <location>
        <begin position="2106"/>
        <end position="2186"/>
    </location>
</feature>
<feature type="domain" description="CNA-B" evidence="11">
    <location>
        <begin position="2546"/>
        <end position="2627"/>
    </location>
</feature>
<keyword evidence="5 9" id="KW-0732">Signal</keyword>
<comment type="subcellular location">
    <subcellularLocation>
        <location evidence="1">Secreted</location>
        <location evidence="1">Cell wall</location>
        <topology evidence="1">Peptidoglycan-anchor</topology>
    </subcellularLocation>
</comment>
<feature type="domain" description="CNA-B" evidence="11">
    <location>
        <begin position="2018"/>
        <end position="2098"/>
    </location>
</feature>
<feature type="domain" description="CNA-B" evidence="11">
    <location>
        <begin position="2283"/>
        <end position="2362"/>
    </location>
</feature>
<keyword evidence="6" id="KW-0572">Peptidoglycan-anchor</keyword>
<feature type="domain" description="CNA-B" evidence="11">
    <location>
        <begin position="1842"/>
        <end position="1922"/>
    </location>
</feature>
<feature type="compositionally biased region" description="Acidic residues" evidence="7">
    <location>
        <begin position="2632"/>
        <end position="2642"/>
    </location>
</feature>
<feature type="domain" description="Collagen binding" evidence="10">
    <location>
        <begin position="500"/>
        <end position="601"/>
    </location>
</feature>
<evidence type="ECO:0000256" key="9">
    <source>
        <dbReference type="SAM" id="SignalP"/>
    </source>
</evidence>
<evidence type="ECO:0000313" key="14">
    <source>
        <dbReference type="EMBL" id="SDB84314.1"/>
    </source>
</evidence>
<keyword evidence="3" id="KW-0134">Cell wall</keyword>
<keyword evidence="8" id="KW-0812">Transmembrane</keyword>
<dbReference type="InterPro" id="IPR011252">
    <property type="entry name" value="Fibrogen-bd_dom1"/>
</dbReference>
<evidence type="ECO:0000259" key="10">
    <source>
        <dbReference type="Pfam" id="PF05737"/>
    </source>
</evidence>
<feature type="compositionally biased region" description="Acidic residues" evidence="7">
    <location>
        <begin position="167"/>
        <end position="178"/>
    </location>
</feature>
<keyword evidence="8" id="KW-0472">Membrane</keyword>
<evidence type="ECO:0000256" key="8">
    <source>
        <dbReference type="SAM" id="Phobius"/>
    </source>
</evidence>
<feature type="domain" description="SpaA-like prealbumin fold" evidence="12">
    <location>
        <begin position="1156"/>
        <end position="1237"/>
    </location>
</feature>
<feature type="compositionally biased region" description="Polar residues" evidence="7">
    <location>
        <begin position="1135"/>
        <end position="1144"/>
    </location>
</feature>
<dbReference type="SUPFAM" id="SSF49401">
    <property type="entry name" value="Bacterial adhesins"/>
    <property type="match status" value="6"/>
</dbReference>
<dbReference type="Gene3D" id="2.60.40.1280">
    <property type="match status" value="1"/>
</dbReference>
<gene>
    <name evidence="14" type="ORF">SAMN05421734_101405</name>
</gene>
<dbReference type="Pfam" id="PF17802">
    <property type="entry name" value="SpaA"/>
    <property type="match status" value="6"/>
</dbReference>
<feature type="compositionally biased region" description="Acidic residues" evidence="7">
    <location>
        <begin position="135"/>
        <end position="160"/>
    </location>
</feature>